<evidence type="ECO:0000256" key="6">
    <source>
        <dbReference type="ARBA" id="ARBA00022679"/>
    </source>
</evidence>
<evidence type="ECO:0000256" key="11">
    <source>
        <dbReference type="ARBA" id="ARBA00022989"/>
    </source>
</evidence>
<feature type="domain" description="Response regulatory" evidence="18">
    <location>
        <begin position="614"/>
        <end position="735"/>
    </location>
</feature>
<dbReference type="SMART" id="SM00387">
    <property type="entry name" value="HATPase_c"/>
    <property type="match status" value="1"/>
</dbReference>
<comment type="catalytic activity">
    <reaction evidence="1">
        <text>ATP + protein L-histidine = ADP + protein N-phospho-L-histidine.</text>
        <dbReference type="EC" id="2.7.13.3"/>
    </reaction>
</comment>
<feature type="transmembrane region" description="Helical" evidence="16">
    <location>
        <begin position="6"/>
        <end position="30"/>
    </location>
</feature>
<evidence type="ECO:0000256" key="16">
    <source>
        <dbReference type="SAM" id="Phobius"/>
    </source>
</evidence>
<dbReference type="SMART" id="SM00448">
    <property type="entry name" value="REC"/>
    <property type="match status" value="2"/>
</dbReference>
<evidence type="ECO:0000313" key="20">
    <source>
        <dbReference type="EMBL" id="MBB4640534.1"/>
    </source>
</evidence>
<dbReference type="SMART" id="SM00388">
    <property type="entry name" value="HisKA"/>
    <property type="match status" value="1"/>
</dbReference>
<keyword evidence="10" id="KW-0067">ATP-binding</keyword>
<dbReference type="InterPro" id="IPR011006">
    <property type="entry name" value="CheY-like_superfamily"/>
</dbReference>
<keyword evidence="7 16" id="KW-0812">Transmembrane</keyword>
<dbReference type="InterPro" id="IPR003594">
    <property type="entry name" value="HATPase_dom"/>
</dbReference>
<dbReference type="PANTHER" id="PTHR45339:SF1">
    <property type="entry name" value="HYBRID SIGNAL TRANSDUCTION HISTIDINE KINASE J"/>
    <property type="match status" value="1"/>
</dbReference>
<feature type="modified residue" description="4-aspartylphosphate" evidence="14">
    <location>
        <position position="806"/>
    </location>
</feature>
<dbReference type="SUPFAM" id="SSF52172">
    <property type="entry name" value="CheY-like"/>
    <property type="match status" value="2"/>
</dbReference>
<evidence type="ECO:0000256" key="15">
    <source>
        <dbReference type="SAM" id="Coils"/>
    </source>
</evidence>
<keyword evidence="5 14" id="KW-0597">Phosphoprotein</keyword>
<dbReference type="SUPFAM" id="SSF47384">
    <property type="entry name" value="Homodimeric domain of signal transducing histidine kinase"/>
    <property type="match status" value="1"/>
</dbReference>
<feature type="domain" description="CHASE" evidence="19">
    <location>
        <begin position="106"/>
        <end position="235"/>
    </location>
</feature>
<dbReference type="FunFam" id="3.30.565.10:FF:000010">
    <property type="entry name" value="Sensor histidine kinase RcsC"/>
    <property type="match status" value="1"/>
</dbReference>
<dbReference type="InterPro" id="IPR004358">
    <property type="entry name" value="Sig_transdc_His_kin-like_C"/>
</dbReference>
<dbReference type="Pfam" id="PF02518">
    <property type="entry name" value="HATPase_c"/>
    <property type="match status" value="1"/>
</dbReference>
<dbReference type="PRINTS" id="PR00344">
    <property type="entry name" value="BCTRLSENSOR"/>
</dbReference>
<keyword evidence="4" id="KW-1003">Cell membrane</keyword>
<evidence type="ECO:0000259" key="19">
    <source>
        <dbReference type="PROSITE" id="PS50839"/>
    </source>
</evidence>
<dbReference type="EC" id="2.7.13.3" evidence="3"/>
<dbReference type="PROSITE" id="PS50109">
    <property type="entry name" value="HIS_KIN"/>
    <property type="match status" value="1"/>
</dbReference>
<evidence type="ECO:0000256" key="5">
    <source>
        <dbReference type="ARBA" id="ARBA00022553"/>
    </source>
</evidence>
<gene>
    <name evidence="20" type="ORF">HNQ99_000822</name>
</gene>
<evidence type="ECO:0000256" key="3">
    <source>
        <dbReference type="ARBA" id="ARBA00012438"/>
    </source>
</evidence>
<feature type="domain" description="Response regulatory" evidence="18">
    <location>
        <begin position="757"/>
        <end position="875"/>
    </location>
</feature>
<evidence type="ECO:0000256" key="4">
    <source>
        <dbReference type="ARBA" id="ARBA00022475"/>
    </source>
</evidence>
<keyword evidence="8" id="KW-0547">Nucleotide-binding</keyword>
<keyword evidence="15" id="KW-0175">Coiled coil</keyword>
<evidence type="ECO:0000313" key="21">
    <source>
        <dbReference type="Proteomes" id="UP000575068"/>
    </source>
</evidence>
<comment type="subcellular location">
    <subcellularLocation>
        <location evidence="2">Cell membrane</location>
        <topology evidence="2">Multi-pass membrane protein</topology>
    </subcellularLocation>
</comment>
<dbReference type="Gene3D" id="3.30.565.10">
    <property type="entry name" value="Histidine kinase-like ATPase, C-terminal domain"/>
    <property type="match status" value="1"/>
</dbReference>
<comment type="caution">
    <text evidence="20">The sequence shown here is derived from an EMBL/GenBank/DDBJ whole genome shotgun (WGS) entry which is preliminary data.</text>
</comment>
<dbReference type="EMBL" id="JACHOV010000002">
    <property type="protein sequence ID" value="MBB4640534.1"/>
    <property type="molecule type" value="Genomic_DNA"/>
</dbReference>
<evidence type="ECO:0000256" key="1">
    <source>
        <dbReference type="ARBA" id="ARBA00000085"/>
    </source>
</evidence>
<dbReference type="Gene3D" id="3.30.450.350">
    <property type="entry name" value="CHASE domain"/>
    <property type="match status" value="1"/>
</dbReference>
<dbReference type="InterPro" id="IPR003661">
    <property type="entry name" value="HisK_dim/P_dom"/>
</dbReference>
<feature type="domain" description="Histidine kinase" evidence="17">
    <location>
        <begin position="374"/>
        <end position="595"/>
    </location>
</feature>
<evidence type="ECO:0000256" key="13">
    <source>
        <dbReference type="ARBA" id="ARBA00023136"/>
    </source>
</evidence>
<dbReference type="RefSeq" id="WP_184474356.1">
    <property type="nucleotide sequence ID" value="NZ_JACHOV010000002.1"/>
</dbReference>
<dbReference type="InterPro" id="IPR042240">
    <property type="entry name" value="CHASE_sf"/>
</dbReference>
<keyword evidence="6" id="KW-0808">Transferase</keyword>
<dbReference type="GO" id="GO:0005886">
    <property type="term" value="C:plasma membrane"/>
    <property type="evidence" value="ECO:0007669"/>
    <property type="project" value="UniProtKB-SubCell"/>
</dbReference>
<dbReference type="InterPro" id="IPR006189">
    <property type="entry name" value="CHASE_dom"/>
</dbReference>
<dbReference type="CDD" id="cd16922">
    <property type="entry name" value="HATPase_EvgS-ArcB-TorS-like"/>
    <property type="match status" value="1"/>
</dbReference>
<evidence type="ECO:0000256" key="14">
    <source>
        <dbReference type="PROSITE-ProRule" id="PRU00169"/>
    </source>
</evidence>
<dbReference type="PROSITE" id="PS50839">
    <property type="entry name" value="CHASE"/>
    <property type="match status" value="1"/>
</dbReference>
<evidence type="ECO:0000256" key="12">
    <source>
        <dbReference type="ARBA" id="ARBA00023012"/>
    </source>
</evidence>
<dbReference type="Proteomes" id="UP000575068">
    <property type="component" value="Unassembled WGS sequence"/>
</dbReference>
<dbReference type="Gene3D" id="3.40.50.2300">
    <property type="match status" value="2"/>
</dbReference>
<protein>
    <recommendedName>
        <fullName evidence="3">histidine kinase</fullName>
        <ecNumber evidence="3">2.7.13.3</ecNumber>
    </recommendedName>
</protein>
<sequence length="889" mass="97197">MIKPSISGYGVVFIAGLVSLAIAIAVWQWLSREQQTSIETSFSLESEQRSEALKRQFDSETNLVDSLVAYYNTSPNIGRKEFSGFAKALLADVSSIEAVQFVNVADNRFPVEYVEVPEGAAPQEPGYDWGTDPSARAALIAARDSGQVSAAAHIALQGQAPDNPYVAVFAPIYTPGTDALMMTQEQRRIASRGFIVAIVRIADVVQDSMDLMPSSGVDVYLLDATAQPDRRVIFSLLSAETARRSKGRPGSLDNAFKAKLYHSSSLVVGRSVFTLYVSATDEYGHRRSELAAGPTIALAGGLGVTVLLVIYLTSLANRRHKTERIVEERTAELRQLNRQLEERTLQLEISERELRTAKEKAEDATRAKSQFLANMSHEIRTPMNGVIGAADLLNDTELAPAQREYLQMITQSADSLLHLINDILDFSKIEAGRLELETAPFHLRDELADTMQAFAGRAAEKGLELACHIAFDAPDSLMGDRHRLRQVLVNLVGNALRFTEKGEVVLDVQVDKRGDRHVGLHFAVSDTGSGIAFDKQNVIFDAFSQADTSFTRRFGGTGLGLSIASQLVALMGGRLEVESELGRGSVFRFSLPFKIADEEVPDEQMLQPSLHALPVLVIDDNETNRRILEEMLRGWGMRPHVAESGAHALATLHRMAGEGRPYRLVLLDMLMPVMDGLAVAEAIHGAPELGSPAIIMLSSAHKDDIVRRAGVIGVSHFMLKPVRQSELLETIFAVLGVTASDGVDTPPDLVADARPLKVLIAEDNAVNQRLAQRLLERRGHEATVVGDGAEAVSALANGSFDLVLMDVQMPNMDGFQATAAIRQREKDTGRHIPIIAMTAHAMRGDRERCLAAGMDGYVSKPLRSEDFYAALNAYREDLLRTEVDKEGDE</sequence>
<dbReference type="InterPro" id="IPR036097">
    <property type="entry name" value="HisK_dim/P_sf"/>
</dbReference>
<keyword evidence="21" id="KW-1185">Reference proteome</keyword>
<dbReference type="Gene3D" id="1.10.287.130">
    <property type="match status" value="1"/>
</dbReference>
<dbReference type="GO" id="GO:0005524">
    <property type="term" value="F:ATP binding"/>
    <property type="evidence" value="ECO:0007669"/>
    <property type="project" value="UniProtKB-KW"/>
</dbReference>
<keyword evidence="12" id="KW-0902">Two-component regulatory system</keyword>
<evidence type="ECO:0000259" key="18">
    <source>
        <dbReference type="PROSITE" id="PS50110"/>
    </source>
</evidence>
<feature type="transmembrane region" description="Helical" evidence="16">
    <location>
        <begin position="291"/>
        <end position="312"/>
    </location>
</feature>
<dbReference type="PANTHER" id="PTHR45339">
    <property type="entry name" value="HYBRID SIGNAL TRANSDUCTION HISTIDINE KINASE J"/>
    <property type="match status" value="1"/>
</dbReference>
<feature type="modified residue" description="4-aspartylphosphate" evidence="14">
    <location>
        <position position="668"/>
    </location>
</feature>
<proteinExistence type="predicted"/>
<feature type="coiled-coil region" evidence="15">
    <location>
        <begin position="319"/>
        <end position="374"/>
    </location>
</feature>
<dbReference type="Pfam" id="PF00072">
    <property type="entry name" value="Response_reg"/>
    <property type="match status" value="2"/>
</dbReference>
<organism evidence="20 21">
    <name type="scientific">Rhizorhapis suberifaciens</name>
    <name type="common">corky root of lettuce</name>
    <dbReference type="NCBI Taxonomy" id="13656"/>
    <lineage>
        <taxon>Bacteria</taxon>
        <taxon>Pseudomonadati</taxon>
        <taxon>Pseudomonadota</taxon>
        <taxon>Alphaproteobacteria</taxon>
        <taxon>Sphingomonadales</taxon>
        <taxon>Sphingomonadaceae</taxon>
        <taxon>Rhizorhapis</taxon>
    </lineage>
</organism>
<accession>A0A840HSP6</accession>
<dbReference type="PROSITE" id="PS50110">
    <property type="entry name" value="RESPONSE_REGULATORY"/>
    <property type="match status" value="2"/>
</dbReference>
<dbReference type="SMART" id="SM01079">
    <property type="entry name" value="CHASE"/>
    <property type="match status" value="1"/>
</dbReference>
<keyword evidence="13 16" id="KW-0472">Membrane</keyword>
<dbReference type="InterPro" id="IPR036890">
    <property type="entry name" value="HATPase_C_sf"/>
</dbReference>
<evidence type="ECO:0000259" key="17">
    <source>
        <dbReference type="PROSITE" id="PS50109"/>
    </source>
</evidence>
<dbReference type="CDD" id="cd17546">
    <property type="entry name" value="REC_hyHK_CKI1_RcsC-like"/>
    <property type="match status" value="1"/>
</dbReference>
<dbReference type="GO" id="GO:0000155">
    <property type="term" value="F:phosphorelay sensor kinase activity"/>
    <property type="evidence" value="ECO:0007669"/>
    <property type="project" value="InterPro"/>
</dbReference>
<dbReference type="CDD" id="cd00082">
    <property type="entry name" value="HisKA"/>
    <property type="match status" value="1"/>
</dbReference>
<evidence type="ECO:0000256" key="8">
    <source>
        <dbReference type="ARBA" id="ARBA00022741"/>
    </source>
</evidence>
<evidence type="ECO:0000256" key="7">
    <source>
        <dbReference type="ARBA" id="ARBA00022692"/>
    </source>
</evidence>
<dbReference type="AlphaFoldDB" id="A0A840HSP6"/>
<dbReference type="SUPFAM" id="SSF55874">
    <property type="entry name" value="ATPase domain of HSP90 chaperone/DNA topoisomerase II/histidine kinase"/>
    <property type="match status" value="1"/>
</dbReference>
<dbReference type="Pfam" id="PF00512">
    <property type="entry name" value="HisKA"/>
    <property type="match status" value="1"/>
</dbReference>
<evidence type="ECO:0000256" key="2">
    <source>
        <dbReference type="ARBA" id="ARBA00004651"/>
    </source>
</evidence>
<keyword evidence="11 16" id="KW-1133">Transmembrane helix</keyword>
<evidence type="ECO:0000256" key="9">
    <source>
        <dbReference type="ARBA" id="ARBA00022777"/>
    </source>
</evidence>
<dbReference type="InterPro" id="IPR005467">
    <property type="entry name" value="His_kinase_dom"/>
</dbReference>
<keyword evidence="9 20" id="KW-0418">Kinase</keyword>
<evidence type="ECO:0000256" key="10">
    <source>
        <dbReference type="ARBA" id="ARBA00022840"/>
    </source>
</evidence>
<dbReference type="FunFam" id="1.10.287.130:FF:000003">
    <property type="entry name" value="Histidine kinase"/>
    <property type="match status" value="1"/>
</dbReference>
<name>A0A840HSP6_9SPHN</name>
<reference evidence="20 21" key="1">
    <citation type="submission" date="2020-08" db="EMBL/GenBank/DDBJ databases">
        <title>Genomic Encyclopedia of Type Strains, Phase IV (KMG-IV): sequencing the most valuable type-strain genomes for metagenomic binning, comparative biology and taxonomic classification.</title>
        <authorList>
            <person name="Goeker M."/>
        </authorList>
    </citation>
    <scope>NUCLEOTIDE SEQUENCE [LARGE SCALE GENOMIC DNA]</scope>
    <source>
        <strain evidence="20 21">DSM 7465</strain>
    </source>
</reference>
<dbReference type="Pfam" id="PF03924">
    <property type="entry name" value="CHASE"/>
    <property type="match status" value="1"/>
</dbReference>
<dbReference type="InterPro" id="IPR001789">
    <property type="entry name" value="Sig_transdc_resp-reg_receiver"/>
</dbReference>